<dbReference type="FunFam" id="1.20.58.760:FF:000001">
    <property type="entry name" value="ATP-dependent zinc metalloprotease FtsH"/>
    <property type="match status" value="1"/>
</dbReference>
<evidence type="ECO:0000313" key="18">
    <source>
        <dbReference type="Proteomes" id="UP000230093"/>
    </source>
</evidence>
<evidence type="ECO:0000256" key="3">
    <source>
        <dbReference type="ARBA" id="ARBA00022670"/>
    </source>
</evidence>
<feature type="transmembrane region" description="Helical" evidence="14">
    <location>
        <begin position="112"/>
        <end position="134"/>
    </location>
</feature>
<evidence type="ECO:0000256" key="14">
    <source>
        <dbReference type="HAMAP-Rule" id="MF_01458"/>
    </source>
</evidence>
<evidence type="ECO:0000256" key="12">
    <source>
        <dbReference type="ARBA" id="ARBA00023136"/>
    </source>
</evidence>
<evidence type="ECO:0000256" key="2">
    <source>
        <dbReference type="ARBA" id="ARBA00010044"/>
    </source>
</evidence>
<feature type="binding site" evidence="14">
    <location>
        <position position="430"/>
    </location>
    <ligand>
        <name>Zn(2+)</name>
        <dbReference type="ChEBI" id="CHEBI:29105"/>
        <note>catalytic</note>
    </ligand>
</feature>
<evidence type="ECO:0000256" key="5">
    <source>
        <dbReference type="ARBA" id="ARBA00022723"/>
    </source>
</evidence>
<evidence type="ECO:0000256" key="8">
    <source>
        <dbReference type="ARBA" id="ARBA00022833"/>
    </source>
</evidence>
<dbReference type="PROSITE" id="PS00674">
    <property type="entry name" value="AAA"/>
    <property type="match status" value="1"/>
</dbReference>
<evidence type="ECO:0000256" key="7">
    <source>
        <dbReference type="ARBA" id="ARBA00022801"/>
    </source>
</evidence>
<dbReference type="InterPro" id="IPR003959">
    <property type="entry name" value="ATPase_AAA_core"/>
</dbReference>
<evidence type="ECO:0000256" key="13">
    <source>
        <dbReference type="ARBA" id="ARBA00061570"/>
    </source>
</evidence>
<comment type="caution">
    <text evidence="14">Lacks conserved residue(s) required for the propagation of feature annotation.</text>
</comment>
<organism evidence="17 18">
    <name type="scientific">Candidatus Beckwithbacteria bacterium CG10_big_fil_rev_8_21_14_0_10_34_10</name>
    <dbReference type="NCBI Taxonomy" id="1974495"/>
    <lineage>
        <taxon>Bacteria</taxon>
        <taxon>Candidatus Beckwithiibacteriota</taxon>
    </lineage>
</organism>
<dbReference type="Pfam" id="PF01434">
    <property type="entry name" value="Peptidase_M41"/>
    <property type="match status" value="1"/>
</dbReference>
<feature type="binding site" evidence="14">
    <location>
        <position position="502"/>
    </location>
    <ligand>
        <name>Zn(2+)</name>
        <dbReference type="ChEBI" id="CHEBI:29105"/>
        <note>catalytic</note>
    </ligand>
</feature>
<dbReference type="InterPro" id="IPR003960">
    <property type="entry name" value="ATPase_AAA_CS"/>
</dbReference>
<evidence type="ECO:0000256" key="4">
    <source>
        <dbReference type="ARBA" id="ARBA00022692"/>
    </source>
</evidence>
<dbReference type="Gene3D" id="1.20.58.760">
    <property type="entry name" value="Peptidase M41"/>
    <property type="match status" value="1"/>
</dbReference>
<dbReference type="GO" id="GO:0030163">
    <property type="term" value="P:protein catabolic process"/>
    <property type="evidence" value="ECO:0007669"/>
    <property type="project" value="UniProtKB-UniRule"/>
</dbReference>
<comment type="subunit">
    <text evidence="14">Homohexamer.</text>
</comment>
<dbReference type="InterPro" id="IPR037219">
    <property type="entry name" value="Peptidase_M41-like"/>
</dbReference>
<gene>
    <name evidence="14" type="primary">ftsH</name>
    <name evidence="17" type="ORF">COT75_04915</name>
</gene>
<dbReference type="InterPro" id="IPR041569">
    <property type="entry name" value="AAA_lid_3"/>
</dbReference>
<keyword evidence="14" id="KW-1003">Cell membrane</keyword>
<evidence type="ECO:0000259" key="16">
    <source>
        <dbReference type="SMART" id="SM00382"/>
    </source>
</evidence>
<dbReference type="HAMAP" id="MF_01458">
    <property type="entry name" value="FtsH"/>
    <property type="match status" value="1"/>
</dbReference>
<keyword evidence="3 14" id="KW-0645">Protease</keyword>
<keyword evidence="6 14" id="KW-0547">Nucleotide-binding</keyword>
<comment type="similarity">
    <text evidence="2 14">In the C-terminal section; belongs to the peptidase M41 family.</text>
</comment>
<evidence type="ECO:0000313" key="17">
    <source>
        <dbReference type="EMBL" id="PIS08843.1"/>
    </source>
</evidence>
<feature type="transmembrane region" description="Helical" evidence="14">
    <location>
        <begin position="12"/>
        <end position="33"/>
    </location>
</feature>
<comment type="cofactor">
    <cofactor evidence="14">
        <name>Zn(2+)</name>
        <dbReference type="ChEBI" id="CHEBI:29105"/>
    </cofactor>
    <text evidence="14">Binds 1 zinc ion per subunit.</text>
</comment>
<dbReference type="Gene3D" id="3.40.50.300">
    <property type="entry name" value="P-loop containing nucleotide triphosphate hydrolases"/>
    <property type="match status" value="1"/>
</dbReference>
<dbReference type="SUPFAM" id="SSF52540">
    <property type="entry name" value="P-loop containing nucleoside triphosphate hydrolases"/>
    <property type="match status" value="1"/>
</dbReference>
<comment type="subcellular location">
    <subcellularLocation>
        <location evidence="14">Cell membrane</location>
        <topology evidence="14">Multi-pass membrane protein</topology>
        <orientation evidence="14">Cytoplasmic side</orientation>
    </subcellularLocation>
    <subcellularLocation>
        <location evidence="1">Membrane</location>
    </subcellularLocation>
</comment>
<evidence type="ECO:0000256" key="10">
    <source>
        <dbReference type="ARBA" id="ARBA00022989"/>
    </source>
</evidence>
<evidence type="ECO:0000256" key="15">
    <source>
        <dbReference type="RuleBase" id="RU003651"/>
    </source>
</evidence>
<dbReference type="InterPro" id="IPR005936">
    <property type="entry name" value="FtsH"/>
</dbReference>
<evidence type="ECO:0000256" key="9">
    <source>
        <dbReference type="ARBA" id="ARBA00022840"/>
    </source>
</evidence>
<dbReference type="GO" id="GO:0005886">
    <property type="term" value="C:plasma membrane"/>
    <property type="evidence" value="ECO:0007669"/>
    <property type="project" value="UniProtKB-SubCell"/>
</dbReference>
<dbReference type="Pfam" id="PF00004">
    <property type="entry name" value="AAA"/>
    <property type="match status" value="1"/>
</dbReference>
<dbReference type="InterPro" id="IPR003593">
    <property type="entry name" value="AAA+_ATPase"/>
</dbReference>
<name>A0A2H0W858_9BACT</name>
<comment type="caution">
    <text evidence="17">The sequence shown here is derived from an EMBL/GenBank/DDBJ whole genome shotgun (WGS) entry which is preliminary data.</text>
</comment>
<dbReference type="AlphaFoldDB" id="A0A2H0W858"/>
<dbReference type="FunFam" id="3.40.50.300:FF:000001">
    <property type="entry name" value="ATP-dependent zinc metalloprotease FtsH"/>
    <property type="match status" value="1"/>
</dbReference>
<evidence type="ECO:0000256" key="1">
    <source>
        <dbReference type="ARBA" id="ARBA00004370"/>
    </source>
</evidence>
<dbReference type="GO" id="GO:0004176">
    <property type="term" value="F:ATP-dependent peptidase activity"/>
    <property type="evidence" value="ECO:0007669"/>
    <property type="project" value="InterPro"/>
</dbReference>
<keyword evidence="12 14" id="KW-0472">Membrane</keyword>
<keyword evidence="9 14" id="KW-0067">ATP-binding</keyword>
<proteinExistence type="inferred from homology"/>
<dbReference type="PANTHER" id="PTHR23076">
    <property type="entry name" value="METALLOPROTEASE M41 FTSH"/>
    <property type="match status" value="1"/>
</dbReference>
<comment type="similarity">
    <text evidence="15">Belongs to the AAA ATPase family.</text>
</comment>
<keyword evidence="17" id="KW-0132">Cell division</keyword>
<dbReference type="GO" id="GO:0005524">
    <property type="term" value="F:ATP binding"/>
    <property type="evidence" value="ECO:0007669"/>
    <property type="project" value="UniProtKB-UniRule"/>
</dbReference>
<comment type="similarity">
    <text evidence="13 14">In the central section; belongs to the AAA ATPase family.</text>
</comment>
<keyword evidence="10 14" id="KW-1133">Transmembrane helix</keyword>
<dbReference type="GO" id="GO:0006508">
    <property type="term" value="P:proteolysis"/>
    <property type="evidence" value="ECO:0007669"/>
    <property type="project" value="UniProtKB-KW"/>
</dbReference>
<dbReference type="Pfam" id="PF17862">
    <property type="entry name" value="AAA_lid_3"/>
    <property type="match status" value="1"/>
</dbReference>
<dbReference type="FunFam" id="1.10.8.60:FF:000001">
    <property type="entry name" value="ATP-dependent zinc metalloprotease FtsH"/>
    <property type="match status" value="1"/>
</dbReference>
<protein>
    <recommendedName>
        <fullName evidence="14">ATP-dependent zinc metalloprotease FtsH</fullName>
        <ecNumber evidence="14">3.4.24.-</ecNumber>
    </recommendedName>
</protein>
<keyword evidence="8 14" id="KW-0862">Zinc</keyword>
<feature type="binding site" evidence="14">
    <location>
        <position position="426"/>
    </location>
    <ligand>
        <name>Zn(2+)</name>
        <dbReference type="ChEBI" id="CHEBI:29105"/>
        <note>catalytic</note>
    </ligand>
</feature>
<dbReference type="GO" id="GO:0008270">
    <property type="term" value="F:zinc ion binding"/>
    <property type="evidence" value="ECO:0007669"/>
    <property type="project" value="UniProtKB-UniRule"/>
</dbReference>
<evidence type="ECO:0000256" key="6">
    <source>
        <dbReference type="ARBA" id="ARBA00022741"/>
    </source>
</evidence>
<keyword evidence="7 14" id="KW-0378">Hydrolase</keyword>
<keyword evidence="17" id="KW-0131">Cell cycle</keyword>
<feature type="active site" evidence="14">
    <location>
        <position position="427"/>
    </location>
</feature>
<dbReference type="InterPro" id="IPR027417">
    <property type="entry name" value="P-loop_NTPase"/>
</dbReference>
<dbReference type="PANTHER" id="PTHR23076:SF97">
    <property type="entry name" value="ATP-DEPENDENT ZINC METALLOPROTEASE YME1L1"/>
    <property type="match status" value="1"/>
</dbReference>
<reference evidence="18" key="1">
    <citation type="submission" date="2017-09" db="EMBL/GenBank/DDBJ databases">
        <title>Depth-based differentiation of microbial function through sediment-hosted aquifers and enrichment of novel symbionts in the deep terrestrial subsurface.</title>
        <authorList>
            <person name="Probst A.J."/>
            <person name="Ladd B."/>
            <person name="Jarett J.K."/>
            <person name="Geller-Mcgrath D.E."/>
            <person name="Sieber C.M.K."/>
            <person name="Emerson J.B."/>
            <person name="Anantharaman K."/>
            <person name="Thomas B.C."/>
            <person name="Malmstrom R."/>
            <person name="Stieglmeier M."/>
            <person name="Klingl A."/>
            <person name="Woyke T."/>
            <person name="Ryan C.M."/>
            <person name="Banfield J.F."/>
        </authorList>
    </citation>
    <scope>NUCLEOTIDE SEQUENCE [LARGE SCALE GENOMIC DNA]</scope>
</reference>
<dbReference type="Proteomes" id="UP000230093">
    <property type="component" value="Unassembled WGS sequence"/>
</dbReference>
<accession>A0A2H0W858</accession>
<dbReference type="CDD" id="cd19501">
    <property type="entry name" value="RecA-like_FtsH"/>
    <property type="match status" value="1"/>
</dbReference>
<dbReference type="SMART" id="SM00382">
    <property type="entry name" value="AAA"/>
    <property type="match status" value="1"/>
</dbReference>
<dbReference type="EMBL" id="PEZT01000028">
    <property type="protein sequence ID" value="PIS08843.1"/>
    <property type="molecule type" value="Genomic_DNA"/>
</dbReference>
<dbReference type="InterPro" id="IPR000642">
    <property type="entry name" value="Peptidase_M41"/>
</dbReference>
<sequence length="604" mass="67357">MAKKFEVKFKFNLRNFFTWLLVGFLILSFFFSLKGPIPQGEKNLAQVLNDIKEEKVEEVGIEGETLLIKYKDGGLYNSRKEPQVSFDEILRNAEINPLDVNFEVKDQSMLKAWGSILEILLPVVLTGIIFLWIFRQARGAQDSIFSFGKSKAKLFSKGKQKVKFTDVGGVDEAKKELEEVVDFLKHPKKYQALGARTPKGVLLVGPSGTGKTLLAQAVAGEANVPFFSMAGSEFMEMLVGVGASRVRDLFSTAKKAGSSIIFIDEIDAIGRARGLGASGGHDEREQTLNQILVEMDGFSPNDNVIIVAATNRADLLDSALMRPGRFDRLVVLDLPDIEGRKKIVEIHRRGKPFDKSVSWEKAARRTVGFSGADLENMLNEAAIKAARENKKAISWDDIEEAATKVKLGPEKKRLQTDLDRLMTAYHEAGHAVVTYNLSKMDTVHRVSIVSRGMALGYTLIPPKRDRIHETQSHLLETIVSLLGGRAAEEIKFNEFTSGASSDIAQATRIARKMVIEYGMSELGPINLGPQIDVSDWGKSYFEPSKASPEMSAQIDKEIKKIIDEAYIKAIKILKEKRKKMDLLARELVKKETIEDEEFEALMKK</sequence>
<dbReference type="GO" id="GO:0016887">
    <property type="term" value="F:ATP hydrolysis activity"/>
    <property type="evidence" value="ECO:0007669"/>
    <property type="project" value="UniProtKB-UniRule"/>
</dbReference>
<dbReference type="GO" id="GO:0051301">
    <property type="term" value="P:cell division"/>
    <property type="evidence" value="ECO:0007669"/>
    <property type="project" value="UniProtKB-KW"/>
</dbReference>
<keyword evidence="4 14" id="KW-0812">Transmembrane</keyword>
<dbReference type="EC" id="3.4.24.-" evidence="14"/>
<dbReference type="Gene3D" id="1.10.8.60">
    <property type="match status" value="1"/>
</dbReference>
<dbReference type="NCBIfam" id="TIGR01241">
    <property type="entry name" value="FtsH_fam"/>
    <property type="match status" value="1"/>
</dbReference>
<keyword evidence="11 14" id="KW-0482">Metalloprotease</keyword>
<comment type="function">
    <text evidence="14">Acts as a processive, ATP-dependent zinc metallopeptidase for both cytoplasmic and membrane proteins. Plays a role in the quality control of integral membrane proteins.</text>
</comment>
<feature type="domain" description="AAA+ ATPase" evidence="16">
    <location>
        <begin position="197"/>
        <end position="336"/>
    </location>
</feature>
<keyword evidence="5 14" id="KW-0479">Metal-binding</keyword>
<dbReference type="GO" id="GO:0004222">
    <property type="term" value="F:metalloendopeptidase activity"/>
    <property type="evidence" value="ECO:0007669"/>
    <property type="project" value="InterPro"/>
</dbReference>
<dbReference type="SUPFAM" id="SSF140990">
    <property type="entry name" value="FtsH protease domain-like"/>
    <property type="match status" value="1"/>
</dbReference>
<evidence type="ECO:0000256" key="11">
    <source>
        <dbReference type="ARBA" id="ARBA00023049"/>
    </source>
</evidence>